<comment type="caution">
    <text evidence="8">The sequence shown here is derived from an EMBL/GenBank/DDBJ whole genome shotgun (WGS) entry which is preliminary data.</text>
</comment>
<dbReference type="GeneID" id="98149412"/>
<keyword evidence="3 6" id="KW-0479">Metal-binding</keyword>
<organism evidence="8 9">
    <name type="scientific">Aspergillus lucknowensis</name>
    <dbReference type="NCBI Taxonomy" id="176173"/>
    <lineage>
        <taxon>Eukaryota</taxon>
        <taxon>Fungi</taxon>
        <taxon>Dikarya</taxon>
        <taxon>Ascomycota</taxon>
        <taxon>Pezizomycotina</taxon>
        <taxon>Eurotiomycetes</taxon>
        <taxon>Eurotiomycetidae</taxon>
        <taxon>Eurotiales</taxon>
        <taxon>Aspergillaceae</taxon>
        <taxon>Aspergillus</taxon>
        <taxon>Aspergillus subgen. Nidulantes</taxon>
    </lineage>
</organism>
<dbReference type="Pfam" id="PF08240">
    <property type="entry name" value="ADH_N"/>
    <property type="match status" value="1"/>
</dbReference>
<dbReference type="InterPro" id="IPR013149">
    <property type="entry name" value="ADH-like_C"/>
</dbReference>
<protein>
    <submittedName>
        <fullName evidence="8">Alcohol dehydrogenase</fullName>
    </submittedName>
</protein>
<evidence type="ECO:0000313" key="8">
    <source>
        <dbReference type="EMBL" id="KAL2867263.1"/>
    </source>
</evidence>
<comment type="similarity">
    <text evidence="2 6">Belongs to the zinc-containing alcohol dehydrogenase family.</text>
</comment>
<dbReference type="InterPro" id="IPR013154">
    <property type="entry name" value="ADH-like_N"/>
</dbReference>
<comment type="cofactor">
    <cofactor evidence="1 6">
        <name>Zn(2+)</name>
        <dbReference type="ChEBI" id="CHEBI:29105"/>
    </cofactor>
</comment>
<dbReference type="PANTHER" id="PTHR42813:SF4">
    <property type="entry name" value="NADP-DEPENDENT ISOPROPANOL DEHYDROGENASE"/>
    <property type="match status" value="1"/>
</dbReference>
<dbReference type="SMART" id="SM00829">
    <property type="entry name" value="PKS_ER"/>
    <property type="match status" value="1"/>
</dbReference>
<dbReference type="InterPro" id="IPR020843">
    <property type="entry name" value="ER"/>
</dbReference>
<dbReference type="SUPFAM" id="SSF50129">
    <property type="entry name" value="GroES-like"/>
    <property type="match status" value="1"/>
</dbReference>
<evidence type="ECO:0000259" key="7">
    <source>
        <dbReference type="SMART" id="SM00829"/>
    </source>
</evidence>
<evidence type="ECO:0000256" key="1">
    <source>
        <dbReference type="ARBA" id="ARBA00001947"/>
    </source>
</evidence>
<dbReference type="Gene3D" id="3.90.180.10">
    <property type="entry name" value="Medium-chain alcohol dehydrogenases, catalytic domain"/>
    <property type="match status" value="1"/>
</dbReference>
<proteinExistence type="inferred from homology"/>
<dbReference type="Proteomes" id="UP001610432">
    <property type="component" value="Unassembled WGS sequence"/>
</dbReference>
<gene>
    <name evidence="8" type="ORF">BJX67DRAFT_388224</name>
</gene>
<dbReference type="InterPro" id="IPR036291">
    <property type="entry name" value="NAD(P)-bd_dom_sf"/>
</dbReference>
<evidence type="ECO:0000256" key="6">
    <source>
        <dbReference type="RuleBase" id="RU361277"/>
    </source>
</evidence>
<keyword evidence="5" id="KW-0560">Oxidoreductase</keyword>
<dbReference type="SUPFAM" id="SSF51735">
    <property type="entry name" value="NAD(P)-binding Rossmann-fold domains"/>
    <property type="match status" value="1"/>
</dbReference>
<evidence type="ECO:0000256" key="2">
    <source>
        <dbReference type="ARBA" id="ARBA00008072"/>
    </source>
</evidence>
<keyword evidence="4 6" id="KW-0862">Zinc</keyword>
<dbReference type="InterPro" id="IPR011032">
    <property type="entry name" value="GroES-like_sf"/>
</dbReference>
<dbReference type="Gene3D" id="3.40.50.720">
    <property type="entry name" value="NAD(P)-binding Rossmann-like Domain"/>
    <property type="match status" value="1"/>
</dbReference>
<keyword evidence="9" id="KW-1185">Reference proteome</keyword>
<dbReference type="RefSeq" id="XP_070886242.1">
    <property type="nucleotide sequence ID" value="XM_071034340.1"/>
</dbReference>
<feature type="domain" description="Enoyl reductase (ER)" evidence="7">
    <location>
        <begin position="8"/>
        <end position="346"/>
    </location>
</feature>
<evidence type="ECO:0000256" key="3">
    <source>
        <dbReference type="ARBA" id="ARBA00022723"/>
    </source>
</evidence>
<dbReference type="PANTHER" id="PTHR42813">
    <property type="entry name" value="ZINC-TYPE ALCOHOL DEHYDROGENASE-LIKE"/>
    <property type="match status" value="1"/>
</dbReference>
<dbReference type="InterPro" id="IPR002328">
    <property type="entry name" value="ADH_Zn_CS"/>
</dbReference>
<accession>A0ABR4LRU4</accession>
<dbReference type="PROSITE" id="PS00059">
    <property type="entry name" value="ADH_ZINC"/>
    <property type="match status" value="1"/>
</dbReference>
<evidence type="ECO:0000313" key="9">
    <source>
        <dbReference type="Proteomes" id="UP001610432"/>
    </source>
</evidence>
<evidence type="ECO:0000256" key="4">
    <source>
        <dbReference type="ARBA" id="ARBA00022833"/>
    </source>
</evidence>
<name>A0ABR4LRU4_9EURO</name>
<reference evidence="8 9" key="1">
    <citation type="submission" date="2024-07" db="EMBL/GenBank/DDBJ databases">
        <title>Section-level genome sequencing and comparative genomics of Aspergillus sections Usti and Cavernicolus.</title>
        <authorList>
            <consortium name="Lawrence Berkeley National Laboratory"/>
            <person name="Nybo J.L."/>
            <person name="Vesth T.C."/>
            <person name="Theobald S."/>
            <person name="Frisvad J.C."/>
            <person name="Larsen T.O."/>
            <person name="Kjaerboelling I."/>
            <person name="Rothschild-Mancinelli K."/>
            <person name="Lyhne E.K."/>
            <person name="Kogle M.E."/>
            <person name="Barry K."/>
            <person name="Clum A."/>
            <person name="Na H."/>
            <person name="Ledsgaard L."/>
            <person name="Lin J."/>
            <person name="Lipzen A."/>
            <person name="Kuo A."/>
            <person name="Riley R."/>
            <person name="Mondo S."/>
            <person name="Labutti K."/>
            <person name="Haridas S."/>
            <person name="Pangalinan J."/>
            <person name="Salamov A.A."/>
            <person name="Simmons B.A."/>
            <person name="Magnuson J.K."/>
            <person name="Chen J."/>
            <person name="Drula E."/>
            <person name="Henrissat B."/>
            <person name="Wiebenga A."/>
            <person name="Lubbers R.J."/>
            <person name="Gomes A.C."/>
            <person name="Macurrencykelacurrency M.R."/>
            <person name="Stajich J."/>
            <person name="Grigoriev I.V."/>
            <person name="Mortensen U.H."/>
            <person name="De Vries R.P."/>
            <person name="Baker S.E."/>
            <person name="Andersen M.R."/>
        </authorList>
    </citation>
    <scope>NUCLEOTIDE SEQUENCE [LARGE SCALE GENOMIC DNA]</scope>
    <source>
        <strain evidence="8 9">CBS 449.75</strain>
    </source>
</reference>
<sequence length="348" mass="36426">MRALVYLGSGAITVEDRPKPTIQSPTDAIVRVTHTGVCGTDLHIIQGRVPSCSAGRILGHEGVGIIDALGPGVANLRIGDRVLIGSISACGKCPACRQGMNSHCASGGWLLGNTIDGVQADFVRIPHADFSLHLLHSEIPSPAAVALSDAFPTAYEGGIQNGQVHPGAAVAIVGTGPVGLSALMLTRALYPSAFVVVIGRGESRLRIAKSFGAQHIFSTLNGISSTIEAAKAINKGRGFDVVVEAVGTRQSFDLAQQLTGVGGTIATLSYFNSKCDLHLDTLWNKNICLRTRLTDGGSIPELLRLTESSTIDPGALVSHVFSFSDIMKGYETFQAASAQDALKVVIYL</sequence>
<dbReference type="EMBL" id="JBFXLQ010000020">
    <property type="protein sequence ID" value="KAL2867263.1"/>
    <property type="molecule type" value="Genomic_DNA"/>
</dbReference>
<evidence type="ECO:0000256" key="5">
    <source>
        <dbReference type="ARBA" id="ARBA00023002"/>
    </source>
</evidence>
<dbReference type="Pfam" id="PF00107">
    <property type="entry name" value="ADH_zinc_N"/>
    <property type="match status" value="1"/>
</dbReference>